<keyword evidence="8" id="KW-0503">Monooxygenase</keyword>
<evidence type="ECO:0000256" key="5">
    <source>
        <dbReference type="ARBA" id="ARBA00022857"/>
    </source>
</evidence>
<dbReference type="SUPFAM" id="SSF51905">
    <property type="entry name" value="FAD/NAD(P)-binding domain"/>
    <property type="match status" value="2"/>
</dbReference>
<organism evidence="8 9">
    <name type="scientific">Polychaeton citri CBS 116435</name>
    <dbReference type="NCBI Taxonomy" id="1314669"/>
    <lineage>
        <taxon>Eukaryota</taxon>
        <taxon>Fungi</taxon>
        <taxon>Dikarya</taxon>
        <taxon>Ascomycota</taxon>
        <taxon>Pezizomycotina</taxon>
        <taxon>Dothideomycetes</taxon>
        <taxon>Dothideomycetidae</taxon>
        <taxon>Capnodiales</taxon>
        <taxon>Capnodiaceae</taxon>
        <taxon>Polychaeton</taxon>
    </lineage>
</organism>
<keyword evidence="9" id="KW-1185">Reference proteome</keyword>
<accession>A0A9P4Q0P3</accession>
<feature type="domain" description="FAD/NAD(P)-binding" evidence="7">
    <location>
        <begin position="67"/>
        <end position="289"/>
    </location>
</feature>
<keyword evidence="4" id="KW-0274">FAD</keyword>
<dbReference type="PANTHER" id="PTHR43098:SF2">
    <property type="entry name" value="FAD-BINDING MONOOXYGENASE AUSB-RELATED"/>
    <property type="match status" value="1"/>
</dbReference>
<comment type="similarity">
    <text evidence="2">Belongs to the FAD-binding monooxygenase family.</text>
</comment>
<dbReference type="Pfam" id="PF07992">
    <property type="entry name" value="Pyr_redox_2"/>
    <property type="match status" value="1"/>
</dbReference>
<evidence type="ECO:0000259" key="7">
    <source>
        <dbReference type="Pfam" id="PF07992"/>
    </source>
</evidence>
<evidence type="ECO:0000256" key="2">
    <source>
        <dbReference type="ARBA" id="ARBA00010139"/>
    </source>
</evidence>
<dbReference type="Proteomes" id="UP000799441">
    <property type="component" value="Unassembled WGS sequence"/>
</dbReference>
<reference evidence="8" key="1">
    <citation type="journal article" date="2020" name="Stud. Mycol.">
        <title>101 Dothideomycetes genomes: a test case for predicting lifestyles and emergence of pathogens.</title>
        <authorList>
            <person name="Haridas S."/>
            <person name="Albert R."/>
            <person name="Binder M."/>
            <person name="Bloem J."/>
            <person name="Labutti K."/>
            <person name="Salamov A."/>
            <person name="Andreopoulos B."/>
            <person name="Baker S."/>
            <person name="Barry K."/>
            <person name="Bills G."/>
            <person name="Bluhm B."/>
            <person name="Cannon C."/>
            <person name="Castanera R."/>
            <person name="Culley D."/>
            <person name="Daum C."/>
            <person name="Ezra D."/>
            <person name="Gonzalez J."/>
            <person name="Henrissat B."/>
            <person name="Kuo A."/>
            <person name="Liang C."/>
            <person name="Lipzen A."/>
            <person name="Lutzoni F."/>
            <person name="Magnuson J."/>
            <person name="Mondo S."/>
            <person name="Nolan M."/>
            <person name="Ohm R."/>
            <person name="Pangilinan J."/>
            <person name="Park H.-J."/>
            <person name="Ramirez L."/>
            <person name="Alfaro M."/>
            <person name="Sun H."/>
            <person name="Tritt A."/>
            <person name="Yoshinaga Y."/>
            <person name="Zwiers L.-H."/>
            <person name="Turgeon B."/>
            <person name="Goodwin S."/>
            <person name="Spatafora J."/>
            <person name="Crous P."/>
            <person name="Grigoriev I."/>
        </authorList>
    </citation>
    <scope>NUCLEOTIDE SEQUENCE</scope>
    <source>
        <strain evidence="8">CBS 116435</strain>
    </source>
</reference>
<evidence type="ECO:0000256" key="6">
    <source>
        <dbReference type="ARBA" id="ARBA00023002"/>
    </source>
</evidence>
<dbReference type="EMBL" id="MU003918">
    <property type="protein sequence ID" value="KAF2715939.1"/>
    <property type="molecule type" value="Genomic_DNA"/>
</dbReference>
<evidence type="ECO:0000313" key="9">
    <source>
        <dbReference type="Proteomes" id="UP000799441"/>
    </source>
</evidence>
<dbReference type="InterPro" id="IPR036188">
    <property type="entry name" value="FAD/NAD-bd_sf"/>
</dbReference>
<keyword evidence="6" id="KW-0560">Oxidoreductase</keyword>
<evidence type="ECO:0000256" key="4">
    <source>
        <dbReference type="ARBA" id="ARBA00022827"/>
    </source>
</evidence>
<dbReference type="Gene3D" id="3.50.50.60">
    <property type="entry name" value="FAD/NAD(P)-binding domain"/>
    <property type="match status" value="3"/>
</dbReference>
<evidence type="ECO:0000256" key="1">
    <source>
        <dbReference type="ARBA" id="ARBA00001974"/>
    </source>
</evidence>
<dbReference type="OrthoDB" id="66881at2759"/>
<evidence type="ECO:0000313" key="8">
    <source>
        <dbReference type="EMBL" id="KAF2715939.1"/>
    </source>
</evidence>
<gene>
    <name evidence="8" type="ORF">K431DRAFT_236527</name>
</gene>
<comment type="caution">
    <text evidence="8">The sequence shown here is derived from an EMBL/GenBank/DDBJ whole genome shotgun (WGS) entry which is preliminary data.</text>
</comment>
<keyword evidence="3" id="KW-0285">Flavoprotein</keyword>
<proteinExistence type="inferred from homology"/>
<keyword evidence="5" id="KW-0521">NADP</keyword>
<dbReference type="GO" id="GO:0004497">
    <property type="term" value="F:monooxygenase activity"/>
    <property type="evidence" value="ECO:0007669"/>
    <property type="project" value="UniProtKB-KW"/>
</dbReference>
<dbReference type="PANTHER" id="PTHR43098">
    <property type="entry name" value="L-ORNITHINE N(5)-MONOOXYGENASE-RELATED"/>
    <property type="match status" value="1"/>
</dbReference>
<dbReference type="InterPro" id="IPR023753">
    <property type="entry name" value="FAD/NAD-binding_dom"/>
</dbReference>
<dbReference type="InterPro" id="IPR050775">
    <property type="entry name" value="FAD-binding_Monooxygenases"/>
</dbReference>
<sequence length="644" mass="73185">MDLNSFEIQQRYDAERHKRLRPDGLAQNREAAEVSHQFISAQNVPLADFDVLEAQEYPLKDSSNVAVLIVGAGYSGLLFAIRLLEAGFKHKDIIIADIAGGFGGTWYWNQYPGLMCDAESYIYMPLLEELRYIPTAKYVSGLELRHYAETIADRYHLRNRTIFYTKVETLSWREDNKFWQVCTLMAHDPNGERKRLYLRAQFVILATGLFVRPKLPRIEGLDVFQGHLFHASRWDYGFTGGSPEDPVLHKLKDKRVGIIGTGATAVQVIPVLAQYAKELVVFQRTPASVDRRKNQKTDLRRWEIEVATAPGWQNERRWNFNHWISNIHPQPIIDMVSDATTQSPSFSAFFGAPGWGIMDEWAIQRHQKLLTAIDFPRQERIRARVRNTVTDHDTAESLQNWYPSWCKRPIFHDDYLSCFNRANVTLVDTHGCSLERLTTSAVVIGDDHSVAHEIDCLIFATGYTTPSQGSPGSRAGIIITGRGGVTLNEKYANGGPQTLHGVSTNGFPNLFWPGSEQAASDFNHTHVMEHLVRHIVYIICEGIKQGLKKGWIGNVSLEVGLHAERRWTEEIVRRATSFTVNGQCTPSYFNNEGETVGYLSSARRQELARRSQWGDGLQSYVRQLENWRESGFLRDIIIGNGFLA</sequence>
<protein>
    <submittedName>
        <fullName evidence="8">Monooxygenase</fullName>
    </submittedName>
</protein>
<dbReference type="AlphaFoldDB" id="A0A9P4Q0P3"/>
<comment type="cofactor">
    <cofactor evidence="1">
        <name>FAD</name>
        <dbReference type="ChEBI" id="CHEBI:57692"/>
    </cofactor>
</comment>
<name>A0A9P4Q0P3_9PEZI</name>
<evidence type="ECO:0000256" key="3">
    <source>
        <dbReference type="ARBA" id="ARBA00022630"/>
    </source>
</evidence>